<feature type="transmembrane region" description="Helical" evidence="5">
    <location>
        <begin position="101"/>
        <end position="120"/>
    </location>
</feature>
<dbReference type="AlphaFoldDB" id="A0A7Y3RP10"/>
<reference evidence="7 8" key="1">
    <citation type="submission" date="2020-05" db="EMBL/GenBank/DDBJ databases">
        <title>Parvularcula mediterraneae sp. nov., isolated from polypropylene straw from shallow seawater of the seashore of Laganas in Zakynthos island, Greece.</title>
        <authorList>
            <person name="Szabo I."/>
            <person name="Al-Omari J."/>
            <person name="Rado J."/>
            <person name="Szerdahelyi G.S."/>
        </authorList>
    </citation>
    <scope>NUCLEOTIDE SEQUENCE [LARGE SCALE GENOMIC DNA]</scope>
    <source>
        <strain evidence="7 8">ZS-1/3</strain>
    </source>
</reference>
<dbReference type="GO" id="GO:0016491">
    <property type="term" value="F:oxidoreductase activity"/>
    <property type="evidence" value="ECO:0007669"/>
    <property type="project" value="InterPro"/>
</dbReference>
<evidence type="ECO:0000256" key="1">
    <source>
        <dbReference type="ARBA" id="ARBA00004370"/>
    </source>
</evidence>
<dbReference type="PANTHER" id="PTHR11863">
    <property type="entry name" value="STEROL DESATURASE"/>
    <property type="match status" value="1"/>
</dbReference>
<dbReference type="GO" id="GO:0008610">
    <property type="term" value="P:lipid biosynthetic process"/>
    <property type="evidence" value="ECO:0007669"/>
    <property type="project" value="InterPro"/>
</dbReference>
<evidence type="ECO:0000313" key="7">
    <source>
        <dbReference type="EMBL" id="NNU17626.1"/>
    </source>
</evidence>
<feature type="transmembrane region" description="Helical" evidence="5">
    <location>
        <begin position="22"/>
        <end position="42"/>
    </location>
</feature>
<protein>
    <submittedName>
        <fullName evidence="7">Sterol desaturase family protein</fullName>
    </submittedName>
</protein>
<keyword evidence="3 5" id="KW-1133">Transmembrane helix</keyword>
<dbReference type="EMBL" id="JABFCX010000003">
    <property type="protein sequence ID" value="NNU17626.1"/>
    <property type="molecule type" value="Genomic_DNA"/>
</dbReference>
<dbReference type="Proteomes" id="UP000536835">
    <property type="component" value="Unassembled WGS sequence"/>
</dbReference>
<sequence length="267" mass="31741">MDLFIAWLERIGGNLVTDLERYLVLAIGVWFVLWVMLSRFIWFRKVRSEWPPREQMVSELLHSLRSIAIFSVFSSLIWVLYEAQWLPWADVNAQMTGPWWFWGSIAVTILCHDAYFYWVHRWMHSPKRFRLYHRRHHKSMNPSPFTAYSFDLREAALMVIFVVGFEILVPNAHGSTGMFIVIQLVKNTLAHSGFELMPARRDGKPMFDFFTTTVHHDLHHARAGYNFGLYFTWWDRWMGTEDPTYHAEFKRVVQQRKNQKLPEAVAA</sequence>
<gene>
    <name evidence="7" type="ORF">HK107_14940</name>
</gene>
<dbReference type="GO" id="GO:0016020">
    <property type="term" value="C:membrane"/>
    <property type="evidence" value="ECO:0007669"/>
    <property type="project" value="UniProtKB-SubCell"/>
</dbReference>
<evidence type="ECO:0000256" key="3">
    <source>
        <dbReference type="ARBA" id="ARBA00022989"/>
    </source>
</evidence>
<accession>A0A7Y3RP10</accession>
<feature type="domain" description="Fatty acid hydroxylase" evidence="6">
    <location>
        <begin position="106"/>
        <end position="240"/>
    </location>
</feature>
<keyword evidence="4 5" id="KW-0472">Membrane</keyword>
<evidence type="ECO:0000313" key="8">
    <source>
        <dbReference type="Proteomes" id="UP000536835"/>
    </source>
</evidence>
<dbReference type="InterPro" id="IPR050307">
    <property type="entry name" value="Sterol_Desaturase_Related"/>
</dbReference>
<evidence type="ECO:0000259" key="6">
    <source>
        <dbReference type="Pfam" id="PF04116"/>
    </source>
</evidence>
<evidence type="ECO:0000256" key="2">
    <source>
        <dbReference type="ARBA" id="ARBA00022692"/>
    </source>
</evidence>
<keyword evidence="2 5" id="KW-0812">Transmembrane</keyword>
<proteinExistence type="predicted"/>
<dbReference type="InterPro" id="IPR006694">
    <property type="entry name" value="Fatty_acid_hydroxylase"/>
</dbReference>
<dbReference type="GO" id="GO:0005506">
    <property type="term" value="F:iron ion binding"/>
    <property type="evidence" value="ECO:0007669"/>
    <property type="project" value="InterPro"/>
</dbReference>
<organism evidence="7 8">
    <name type="scientific">Parvularcula mediterranea</name>
    <dbReference type="NCBI Taxonomy" id="2732508"/>
    <lineage>
        <taxon>Bacteria</taxon>
        <taxon>Pseudomonadati</taxon>
        <taxon>Pseudomonadota</taxon>
        <taxon>Alphaproteobacteria</taxon>
        <taxon>Parvularculales</taxon>
        <taxon>Parvularculaceae</taxon>
        <taxon>Parvularcula</taxon>
    </lineage>
</organism>
<feature type="transmembrane region" description="Helical" evidence="5">
    <location>
        <begin position="63"/>
        <end position="81"/>
    </location>
</feature>
<keyword evidence="8" id="KW-1185">Reference proteome</keyword>
<name>A0A7Y3RP10_9PROT</name>
<evidence type="ECO:0000256" key="4">
    <source>
        <dbReference type="ARBA" id="ARBA00023136"/>
    </source>
</evidence>
<dbReference type="RefSeq" id="WP_173201227.1">
    <property type="nucleotide sequence ID" value="NZ_JABFCX010000003.1"/>
</dbReference>
<comment type="subcellular location">
    <subcellularLocation>
        <location evidence="1">Membrane</location>
    </subcellularLocation>
</comment>
<comment type="caution">
    <text evidence="7">The sequence shown here is derived from an EMBL/GenBank/DDBJ whole genome shotgun (WGS) entry which is preliminary data.</text>
</comment>
<evidence type="ECO:0000256" key="5">
    <source>
        <dbReference type="SAM" id="Phobius"/>
    </source>
</evidence>
<dbReference type="Pfam" id="PF04116">
    <property type="entry name" value="FA_hydroxylase"/>
    <property type="match status" value="1"/>
</dbReference>